<comment type="caution">
    <text evidence="3">The sequence shown here is derived from an EMBL/GenBank/DDBJ whole genome shotgun (WGS) entry which is preliminary data.</text>
</comment>
<protein>
    <submittedName>
        <fullName evidence="3">Uncharacterized protein</fullName>
    </submittedName>
</protein>
<gene>
    <name evidence="3" type="ORF">HO173_004220</name>
</gene>
<accession>A0A8H6G042</accession>
<reference evidence="3 4" key="1">
    <citation type="journal article" date="2020" name="Genomics">
        <title>Complete, high-quality genomes from long-read metagenomic sequencing of two wolf lichen thalli reveals enigmatic genome architecture.</title>
        <authorList>
            <person name="McKenzie S.K."/>
            <person name="Walston R.F."/>
            <person name="Allen J.L."/>
        </authorList>
    </citation>
    <scope>NUCLEOTIDE SEQUENCE [LARGE SCALE GENOMIC DNA]</scope>
    <source>
        <strain evidence="3">WasteWater2</strain>
    </source>
</reference>
<keyword evidence="4" id="KW-1185">Reference proteome</keyword>
<organism evidence="3 4">
    <name type="scientific">Letharia columbiana</name>
    <dbReference type="NCBI Taxonomy" id="112416"/>
    <lineage>
        <taxon>Eukaryota</taxon>
        <taxon>Fungi</taxon>
        <taxon>Dikarya</taxon>
        <taxon>Ascomycota</taxon>
        <taxon>Pezizomycotina</taxon>
        <taxon>Lecanoromycetes</taxon>
        <taxon>OSLEUM clade</taxon>
        <taxon>Lecanoromycetidae</taxon>
        <taxon>Lecanorales</taxon>
        <taxon>Lecanorineae</taxon>
        <taxon>Parmeliaceae</taxon>
        <taxon>Letharia</taxon>
    </lineage>
</organism>
<feature type="region of interest" description="Disordered" evidence="1">
    <location>
        <begin position="198"/>
        <end position="252"/>
    </location>
</feature>
<feature type="compositionally biased region" description="Acidic residues" evidence="1">
    <location>
        <begin position="237"/>
        <end position="250"/>
    </location>
</feature>
<evidence type="ECO:0000256" key="1">
    <source>
        <dbReference type="SAM" id="MobiDB-lite"/>
    </source>
</evidence>
<dbReference type="Proteomes" id="UP000578531">
    <property type="component" value="Unassembled WGS sequence"/>
</dbReference>
<dbReference type="EMBL" id="JACCJC010000012">
    <property type="protein sequence ID" value="KAF6238019.1"/>
    <property type="molecule type" value="Genomic_DNA"/>
</dbReference>
<dbReference type="RefSeq" id="XP_037167337.1">
    <property type="nucleotide sequence ID" value="XM_037306144.1"/>
</dbReference>
<keyword evidence="2" id="KW-0732">Signal</keyword>
<name>A0A8H6G042_9LECA</name>
<feature type="signal peptide" evidence="2">
    <location>
        <begin position="1"/>
        <end position="28"/>
    </location>
</feature>
<dbReference type="GeneID" id="59285885"/>
<proteinExistence type="predicted"/>
<evidence type="ECO:0000256" key="2">
    <source>
        <dbReference type="SAM" id="SignalP"/>
    </source>
</evidence>
<evidence type="ECO:0000313" key="4">
    <source>
        <dbReference type="Proteomes" id="UP000578531"/>
    </source>
</evidence>
<feature type="chain" id="PRO_5034334351" evidence="2">
    <location>
        <begin position="29"/>
        <end position="452"/>
    </location>
</feature>
<sequence length="452" mass="49136">MISSNRFPFFQCTLPLLFTLSIVHLAHGAPQAAPVSYCVYTFQELNSGFVYLASEIGAAEQNSATSGNNSPSATTFFAAALVASIAQQLAPSESSASVAYQISGASAAAFPVPPPNAVTASSASIGQQGASSLAWPSSGNGLVAAPTPQVTPISQLNPTSGGVAGKRIGSSAPHRLLCFPLEPEWWRTLSGGLEPDGVRIIGAPPYTPTIGDGDSSPPPPYEAPPPYSPSPNGPPADPEDPNDPDDDEPTNTDIFTAFFHDIQCLTNVQRRILRFMYQHHVRWVLLERNRSHTFRYRTNHTLQSCYRYLGRRSLRLHDWLYRRTSVCKPNIDASSPNYSAKRWRGASGLDHRSLHEQQVHVQFDFAQNMQNDNSNYTITMTGIDTLVYKGMKYLGLNDGYYEAPNIVTGTLVPSDGDENIFCQPVLGAVAKSCSGSNSLDEDDWTPISYCLR</sequence>
<feature type="compositionally biased region" description="Pro residues" evidence="1">
    <location>
        <begin position="216"/>
        <end position="236"/>
    </location>
</feature>
<dbReference type="AlphaFoldDB" id="A0A8H6G042"/>
<evidence type="ECO:0000313" key="3">
    <source>
        <dbReference type="EMBL" id="KAF6238019.1"/>
    </source>
</evidence>